<sequence>MSLLDDFIESSQQPPNLPSLPEQDVSNQQAASYTSDSSLNDTAPPPPIAKDVFRSIPSSQFRLDQVQFHLPALLQDMVVSNNILIIVLSNQRLLRVDLDDPLEVGEIEWARRPNDGKLVGLHLDPTGRHLLLCTDHGESYYMFHEWKKVKYLSRLKGLLVTALGWNEQASPSQNATQEILLGTQNGQVYETWIEPTDEYFKKEERYLHQVYTLPTENLPDPSPLATRITGIQISKLVHHGQINDHAHHVLITTPSRMYQFLGTANSGSSASHENGSPMFASLFAQYTNPSFQELPGDVDPSDLCVYKVSSSTLSFAWNTAPGIYQGQLDLQASTTDEMIVHPQLILYPTSTYENGNEEASPVTPSAMALTAHHLILLYHQRVKVINCISQQTVFEESIPILLGKGERILGLSADTVYHTYWIYTTSAIYEVVVQNEDSKVWQLYLDKKDYDRALASCKTSQQTNAVHIARANDLFERKQFLSSATYYAKTNVTFEQVVLQFMEKKEKDALRVYLLAKLQRLDSKARTQKSILSTWLVEIYLAKINQIKELMSSVKHTSTYYDGTMAPKGQTAIAHYEQLGQQVKQEFQAFLQENQSYLHKATVYKLISSHGHTKELIYYATLLNDDDKVISYWIEQREYTKALDTLGKQSDLDLFYKHSPALMEHMPRETHQAARYLSHVVDKLHNTDPAVHNALLTLYATQATKDETALLSFLKSEGIDMYYNPDYALRLCNQFGRVQSCIYLYSVMGLYEEAVHLALQIGDIDEAVIHADKPFDNDEQIKKLWLAIAEYVIQEKRDIKRAMDYVKESNVLKIEDILPFFPDHILINDFKASRNKKKRNERSG</sequence>
<dbReference type="STRING" id="101127.A0A1X2GJ56"/>
<evidence type="ECO:0000259" key="6">
    <source>
        <dbReference type="Pfam" id="PF05131"/>
    </source>
</evidence>
<feature type="repeat" description="CHCR" evidence="4">
    <location>
        <begin position="639"/>
        <end position="801"/>
    </location>
</feature>
<evidence type="ECO:0000313" key="7">
    <source>
        <dbReference type="EMBL" id="ORX55035.1"/>
    </source>
</evidence>
<dbReference type="GO" id="GO:0006886">
    <property type="term" value="P:intracellular protein transport"/>
    <property type="evidence" value="ECO:0007669"/>
    <property type="project" value="UniProtKB-UniRule"/>
</dbReference>
<dbReference type="InterPro" id="IPR000547">
    <property type="entry name" value="Clathrin_H-chain/VPS_repeat"/>
</dbReference>
<dbReference type="GO" id="GO:0048284">
    <property type="term" value="P:organelle fusion"/>
    <property type="evidence" value="ECO:0007669"/>
    <property type="project" value="TreeGrafter"/>
</dbReference>
<feature type="domain" description="Pep3/Vps18 beta-propeller" evidence="6">
    <location>
        <begin position="60"/>
        <end position="433"/>
    </location>
</feature>
<dbReference type="GO" id="GO:0008270">
    <property type="term" value="F:zinc ion binding"/>
    <property type="evidence" value="ECO:0007669"/>
    <property type="project" value="UniProtKB-KW"/>
</dbReference>
<dbReference type="GO" id="GO:0006904">
    <property type="term" value="P:vesicle docking involved in exocytosis"/>
    <property type="evidence" value="ECO:0007669"/>
    <property type="project" value="TreeGrafter"/>
</dbReference>
<dbReference type="PROSITE" id="PS50236">
    <property type="entry name" value="CHCR"/>
    <property type="match status" value="1"/>
</dbReference>
<dbReference type="PANTHER" id="PTHR23323:SF26">
    <property type="entry name" value="VACUOLAR PROTEIN SORTING-ASSOCIATED PROTEIN 18 HOMOLOG"/>
    <property type="match status" value="1"/>
</dbReference>
<keyword evidence="3" id="KW-0862">Zinc</keyword>
<evidence type="ECO:0000313" key="8">
    <source>
        <dbReference type="Proteomes" id="UP000242146"/>
    </source>
</evidence>
<evidence type="ECO:0000256" key="3">
    <source>
        <dbReference type="ARBA" id="ARBA00022833"/>
    </source>
</evidence>
<dbReference type="AlphaFoldDB" id="A0A1X2GJ56"/>
<dbReference type="OrthoDB" id="1845386at2759"/>
<dbReference type="Pfam" id="PF05131">
    <property type="entry name" value="Pep3_Vps18"/>
    <property type="match status" value="1"/>
</dbReference>
<keyword evidence="2" id="KW-0863">Zinc-finger</keyword>
<keyword evidence="1" id="KW-0479">Metal-binding</keyword>
<dbReference type="GO" id="GO:0007033">
    <property type="term" value="P:vacuole organization"/>
    <property type="evidence" value="ECO:0007669"/>
    <property type="project" value="TreeGrafter"/>
</dbReference>
<evidence type="ECO:0000256" key="5">
    <source>
        <dbReference type="SAM" id="MobiDB-lite"/>
    </source>
</evidence>
<evidence type="ECO:0000256" key="2">
    <source>
        <dbReference type="ARBA" id="ARBA00022771"/>
    </source>
</evidence>
<name>A0A1X2GJ56_9FUNG</name>
<comment type="caution">
    <text evidence="7">The sequence shown here is derived from an EMBL/GenBank/DDBJ whole genome shotgun (WGS) entry which is preliminary data.</text>
</comment>
<evidence type="ECO:0000256" key="4">
    <source>
        <dbReference type="PROSITE-ProRule" id="PRU01006"/>
    </source>
</evidence>
<feature type="compositionally biased region" description="Low complexity" evidence="5">
    <location>
        <begin position="9"/>
        <end position="23"/>
    </location>
</feature>
<proteinExistence type="predicted"/>
<accession>A0A1X2GJ56</accession>
<dbReference type="GO" id="GO:0005768">
    <property type="term" value="C:endosome"/>
    <property type="evidence" value="ECO:0007669"/>
    <property type="project" value="TreeGrafter"/>
</dbReference>
<dbReference type="Proteomes" id="UP000242146">
    <property type="component" value="Unassembled WGS sequence"/>
</dbReference>
<protein>
    <recommendedName>
        <fullName evidence="6">Pep3/Vps18 beta-propeller domain-containing protein</fullName>
    </recommendedName>
</protein>
<feature type="compositionally biased region" description="Polar residues" evidence="5">
    <location>
        <begin position="24"/>
        <end position="41"/>
    </location>
</feature>
<gene>
    <name evidence="7" type="ORF">DM01DRAFT_1362723</name>
</gene>
<dbReference type="GO" id="GO:0030674">
    <property type="term" value="F:protein-macromolecule adaptor activity"/>
    <property type="evidence" value="ECO:0007669"/>
    <property type="project" value="TreeGrafter"/>
</dbReference>
<evidence type="ECO:0000256" key="1">
    <source>
        <dbReference type="ARBA" id="ARBA00022723"/>
    </source>
</evidence>
<keyword evidence="8" id="KW-1185">Reference proteome</keyword>
<dbReference type="InterPro" id="IPR007810">
    <property type="entry name" value="Pep3/Vps18_beta-prop"/>
</dbReference>
<dbReference type="EMBL" id="MCGT01000012">
    <property type="protein sequence ID" value="ORX55035.1"/>
    <property type="molecule type" value="Genomic_DNA"/>
</dbReference>
<dbReference type="PANTHER" id="PTHR23323">
    <property type="entry name" value="VACUOLAR PROTEIN SORTING-ASSOCIATED PROTEIN"/>
    <property type="match status" value="1"/>
</dbReference>
<dbReference type="GO" id="GO:0007032">
    <property type="term" value="P:endosome organization"/>
    <property type="evidence" value="ECO:0007669"/>
    <property type="project" value="TreeGrafter"/>
</dbReference>
<feature type="region of interest" description="Disordered" evidence="5">
    <location>
        <begin position="1"/>
        <end position="50"/>
    </location>
</feature>
<organism evidence="7 8">
    <name type="scientific">Hesseltinella vesiculosa</name>
    <dbReference type="NCBI Taxonomy" id="101127"/>
    <lineage>
        <taxon>Eukaryota</taxon>
        <taxon>Fungi</taxon>
        <taxon>Fungi incertae sedis</taxon>
        <taxon>Mucoromycota</taxon>
        <taxon>Mucoromycotina</taxon>
        <taxon>Mucoromycetes</taxon>
        <taxon>Mucorales</taxon>
        <taxon>Cunninghamellaceae</taxon>
        <taxon>Hesseltinella</taxon>
    </lineage>
</organism>
<dbReference type="GO" id="GO:0030897">
    <property type="term" value="C:HOPS complex"/>
    <property type="evidence" value="ECO:0007669"/>
    <property type="project" value="TreeGrafter"/>
</dbReference>
<reference evidence="7 8" key="1">
    <citation type="submission" date="2016-07" db="EMBL/GenBank/DDBJ databases">
        <title>Pervasive Adenine N6-methylation of Active Genes in Fungi.</title>
        <authorList>
            <consortium name="DOE Joint Genome Institute"/>
            <person name="Mondo S.J."/>
            <person name="Dannebaum R.O."/>
            <person name="Kuo R.C."/>
            <person name="Labutti K."/>
            <person name="Haridas S."/>
            <person name="Kuo A."/>
            <person name="Salamov A."/>
            <person name="Ahrendt S.R."/>
            <person name="Lipzen A."/>
            <person name="Sullivan W."/>
            <person name="Andreopoulos W.B."/>
            <person name="Clum A."/>
            <person name="Lindquist E."/>
            <person name="Daum C."/>
            <person name="Ramamoorthy G.K."/>
            <person name="Gryganskyi A."/>
            <person name="Culley D."/>
            <person name="Magnuson J.K."/>
            <person name="James T.Y."/>
            <person name="O'Malley M.A."/>
            <person name="Stajich J.E."/>
            <person name="Spatafora J.W."/>
            <person name="Visel A."/>
            <person name="Grigoriev I.V."/>
        </authorList>
    </citation>
    <scope>NUCLEOTIDE SEQUENCE [LARGE SCALE GENOMIC DNA]</scope>
    <source>
        <strain evidence="7 8">NRRL 3301</strain>
    </source>
</reference>